<dbReference type="InterPro" id="IPR036390">
    <property type="entry name" value="WH_DNA-bd_sf"/>
</dbReference>
<dbReference type="InterPro" id="IPR036388">
    <property type="entry name" value="WH-like_DNA-bd_sf"/>
</dbReference>
<dbReference type="RefSeq" id="WP_252251836.1">
    <property type="nucleotide sequence ID" value="NZ_CP098735.1"/>
</dbReference>
<reference evidence="7" key="1">
    <citation type="submission" date="2022-06" db="EMBL/GenBank/DDBJ databases">
        <title>Complete genome sequence and characterization of Cupriavidus gilardii QJ1 isolated from contaminating cells.</title>
        <authorList>
            <person name="Qi J."/>
        </authorList>
    </citation>
    <scope>NUCLEOTIDE SEQUENCE</scope>
    <source>
        <strain evidence="7">QJ1</strain>
    </source>
</reference>
<dbReference type="InterPro" id="IPR050707">
    <property type="entry name" value="HTH_MetabolicPath_Reg"/>
</dbReference>
<dbReference type="Gene3D" id="1.10.10.10">
    <property type="entry name" value="Winged helix-like DNA-binding domain superfamily/Winged helix DNA-binding domain"/>
    <property type="match status" value="1"/>
</dbReference>
<dbReference type="Gene3D" id="3.30.450.40">
    <property type="match status" value="1"/>
</dbReference>
<evidence type="ECO:0000313" key="8">
    <source>
        <dbReference type="Proteomes" id="UP001056648"/>
    </source>
</evidence>
<evidence type="ECO:0000256" key="2">
    <source>
        <dbReference type="ARBA" id="ARBA00023125"/>
    </source>
</evidence>
<dbReference type="PROSITE" id="PS51078">
    <property type="entry name" value="ICLR_ED"/>
    <property type="match status" value="1"/>
</dbReference>
<evidence type="ECO:0000259" key="5">
    <source>
        <dbReference type="PROSITE" id="PS51077"/>
    </source>
</evidence>
<dbReference type="Proteomes" id="UP001056648">
    <property type="component" value="Chromosome 1"/>
</dbReference>
<dbReference type="SUPFAM" id="SSF55781">
    <property type="entry name" value="GAF domain-like"/>
    <property type="match status" value="1"/>
</dbReference>
<keyword evidence="2" id="KW-0238">DNA-binding</keyword>
<keyword evidence="8" id="KW-1185">Reference proteome</keyword>
<evidence type="ECO:0000256" key="1">
    <source>
        <dbReference type="ARBA" id="ARBA00023015"/>
    </source>
</evidence>
<dbReference type="SUPFAM" id="SSF46785">
    <property type="entry name" value="Winged helix' DNA-binding domain"/>
    <property type="match status" value="1"/>
</dbReference>
<feature type="domain" description="HTH iclR-type" evidence="5">
    <location>
        <begin position="37"/>
        <end position="99"/>
    </location>
</feature>
<dbReference type="InterPro" id="IPR014757">
    <property type="entry name" value="Tscrpt_reg_IclR_C"/>
</dbReference>
<organism evidence="7 8">
    <name type="scientific">Cupriavidus gilardii</name>
    <dbReference type="NCBI Taxonomy" id="82541"/>
    <lineage>
        <taxon>Bacteria</taxon>
        <taxon>Pseudomonadati</taxon>
        <taxon>Pseudomonadota</taxon>
        <taxon>Betaproteobacteria</taxon>
        <taxon>Burkholderiales</taxon>
        <taxon>Burkholderiaceae</taxon>
        <taxon>Cupriavidus</taxon>
    </lineage>
</organism>
<protein>
    <submittedName>
        <fullName evidence="7">IclR family transcriptional regulator</fullName>
    </submittedName>
</protein>
<feature type="domain" description="IclR-ED" evidence="6">
    <location>
        <begin position="100"/>
        <end position="283"/>
    </location>
</feature>
<dbReference type="PANTHER" id="PTHR30136:SF33">
    <property type="entry name" value="TRANSCRIPTIONAL REGULATORY PROTEIN"/>
    <property type="match status" value="1"/>
</dbReference>
<dbReference type="EMBL" id="CP098735">
    <property type="protein sequence ID" value="USE77445.1"/>
    <property type="molecule type" value="Genomic_DNA"/>
</dbReference>
<keyword evidence="1" id="KW-0805">Transcription regulation</keyword>
<feature type="compositionally biased region" description="Low complexity" evidence="4">
    <location>
        <begin position="8"/>
        <end position="18"/>
    </location>
</feature>
<name>A0ABY4VRS5_9BURK</name>
<evidence type="ECO:0000313" key="7">
    <source>
        <dbReference type="EMBL" id="USE77445.1"/>
    </source>
</evidence>
<proteinExistence type="predicted"/>
<keyword evidence="3" id="KW-0804">Transcription</keyword>
<dbReference type="InterPro" id="IPR005471">
    <property type="entry name" value="Tscrpt_reg_IclR_N"/>
</dbReference>
<dbReference type="SMART" id="SM00346">
    <property type="entry name" value="HTH_ICLR"/>
    <property type="match status" value="1"/>
</dbReference>
<dbReference type="PANTHER" id="PTHR30136">
    <property type="entry name" value="HELIX-TURN-HELIX TRANSCRIPTIONAL REGULATOR, ICLR FAMILY"/>
    <property type="match status" value="1"/>
</dbReference>
<evidence type="ECO:0000259" key="6">
    <source>
        <dbReference type="PROSITE" id="PS51078"/>
    </source>
</evidence>
<gene>
    <name evidence="7" type="ORF">NDR89_09430</name>
</gene>
<feature type="region of interest" description="Disordered" evidence="4">
    <location>
        <begin position="1"/>
        <end position="30"/>
    </location>
</feature>
<evidence type="ECO:0000256" key="4">
    <source>
        <dbReference type="SAM" id="MobiDB-lite"/>
    </source>
</evidence>
<evidence type="ECO:0000256" key="3">
    <source>
        <dbReference type="ARBA" id="ARBA00023163"/>
    </source>
</evidence>
<dbReference type="PROSITE" id="PS51077">
    <property type="entry name" value="HTH_ICLR"/>
    <property type="match status" value="1"/>
</dbReference>
<accession>A0ABY4VRS5</accession>
<dbReference type="Pfam" id="PF09339">
    <property type="entry name" value="HTH_IclR"/>
    <property type="match status" value="1"/>
</dbReference>
<dbReference type="InterPro" id="IPR029016">
    <property type="entry name" value="GAF-like_dom_sf"/>
</dbReference>
<sequence>MASDDQAHAMPAASAQQAETGGAGDDAPRHKEDRHFVTALARGLDVLACFRGFDAQLGNAELAQRCGLPKSTVSRLTHTLTELGYLRLEPDAGKYRLGSSALALAPTAREGADVLAVARPHMQRLADLSQGVASLILRDRGRMLIYENCQAESYLTLRVAVGTRISGLTTAAGRAYLQALPAADAQQALAAFRANDTLSDADAQAVLARSREEVQRIGCTTSFGEWLPDINSIAAAFHPGPSLPPMTLSCSGPNAVVPPRHLLDVVRPVLIECVARIERELGGAGVDSARTGSANTGGTRRR</sequence>
<dbReference type="Pfam" id="PF01614">
    <property type="entry name" value="IclR_C"/>
    <property type="match status" value="1"/>
</dbReference>